<feature type="transmembrane region" description="Helical" evidence="7">
    <location>
        <begin position="116"/>
        <end position="134"/>
    </location>
</feature>
<dbReference type="InterPro" id="IPR000515">
    <property type="entry name" value="MetI-like"/>
</dbReference>
<evidence type="ECO:0000256" key="5">
    <source>
        <dbReference type="ARBA" id="ARBA00022989"/>
    </source>
</evidence>
<feature type="transmembrane region" description="Helical" evidence="7">
    <location>
        <begin position="172"/>
        <end position="194"/>
    </location>
</feature>
<dbReference type="InterPro" id="IPR035906">
    <property type="entry name" value="MetI-like_sf"/>
</dbReference>
<keyword evidence="2 7" id="KW-0813">Transport</keyword>
<dbReference type="Pfam" id="PF00528">
    <property type="entry name" value="BPD_transp_1"/>
    <property type="match status" value="1"/>
</dbReference>
<evidence type="ECO:0000256" key="6">
    <source>
        <dbReference type="ARBA" id="ARBA00023136"/>
    </source>
</evidence>
<feature type="domain" description="ABC transmembrane type-1" evidence="8">
    <location>
        <begin position="47"/>
        <end position="240"/>
    </location>
</feature>
<comment type="similarity">
    <text evidence="7">Belongs to the binding-protein-dependent transport system permease family.</text>
</comment>
<evidence type="ECO:0000313" key="9">
    <source>
        <dbReference type="EMBL" id="BDZ49734.1"/>
    </source>
</evidence>
<dbReference type="Gene3D" id="1.10.3720.10">
    <property type="entry name" value="MetI-like"/>
    <property type="match status" value="1"/>
</dbReference>
<keyword evidence="5 7" id="KW-1133">Transmembrane helix</keyword>
<feature type="transmembrane region" description="Helical" evidence="7">
    <location>
        <begin position="219"/>
        <end position="240"/>
    </location>
</feature>
<proteinExistence type="inferred from homology"/>
<keyword evidence="3" id="KW-1003">Cell membrane</keyword>
<dbReference type="PANTHER" id="PTHR43744:SF8">
    <property type="entry name" value="SN-GLYCEROL-3-PHOSPHATE TRANSPORT SYSTEM PERMEASE PROTEIN UGPE"/>
    <property type="match status" value="1"/>
</dbReference>
<feature type="transmembrane region" description="Helical" evidence="7">
    <location>
        <begin position="82"/>
        <end position="104"/>
    </location>
</feature>
<gene>
    <name evidence="9" type="ORF">GCM10025867_19750</name>
</gene>
<sequence>MPLALAVFRSVQSASEVVAPPSVKSFQRLSLGNYIDLFTHLPFFTFLLNSLLVSIGGALGTVVLASLAGYGLARFTFRGQGVVFGLLLVALMVPFQALLTPIYLEFNAIGLTDSRLGLVLFYVTFNLPFGVFVMRNTFAAIPKELEEAAYMDGDTILGTLWHVMRPMALPGMATTVLFTFLSCWTEFLGAFSFLTTDDKQTLPVALLNIVQGTYGQVNFGYLIAGSVISLIPCVALYLALQRYYVQGLAAGAVKN</sequence>
<evidence type="ECO:0000256" key="4">
    <source>
        <dbReference type="ARBA" id="ARBA00022692"/>
    </source>
</evidence>
<evidence type="ECO:0000256" key="7">
    <source>
        <dbReference type="RuleBase" id="RU363032"/>
    </source>
</evidence>
<evidence type="ECO:0000259" key="8">
    <source>
        <dbReference type="PROSITE" id="PS50928"/>
    </source>
</evidence>
<organism evidence="9 10">
    <name type="scientific">Frondihabitans sucicola</name>
    <dbReference type="NCBI Taxonomy" id="1268041"/>
    <lineage>
        <taxon>Bacteria</taxon>
        <taxon>Bacillati</taxon>
        <taxon>Actinomycetota</taxon>
        <taxon>Actinomycetes</taxon>
        <taxon>Micrococcales</taxon>
        <taxon>Microbacteriaceae</taxon>
        <taxon>Frondihabitans</taxon>
    </lineage>
</organism>
<evidence type="ECO:0000256" key="3">
    <source>
        <dbReference type="ARBA" id="ARBA00022475"/>
    </source>
</evidence>
<evidence type="ECO:0000256" key="2">
    <source>
        <dbReference type="ARBA" id="ARBA00022448"/>
    </source>
</evidence>
<comment type="subcellular location">
    <subcellularLocation>
        <location evidence="1 7">Cell membrane</location>
        <topology evidence="1 7">Multi-pass membrane protein</topology>
    </subcellularLocation>
</comment>
<dbReference type="EMBL" id="AP027732">
    <property type="protein sequence ID" value="BDZ49734.1"/>
    <property type="molecule type" value="Genomic_DNA"/>
</dbReference>
<name>A0ABN6XXZ9_9MICO</name>
<evidence type="ECO:0000313" key="10">
    <source>
        <dbReference type="Proteomes" id="UP001321486"/>
    </source>
</evidence>
<dbReference type="SUPFAM" id="SSF161098">
    <property type="entry name" value="MetI-like"/>
    <property type="match status" value="1"/>
</dbReference>
<keyword evidence="10" id="KW-1185">Reference proteome</keyword>
<feature type="transmembrane region" description="Helical" evidence="7">
    <location>
        <begin position="37"/>
        <end position="70"/>
    </location>
</feature>
<keyword evidence="4 7" id="KW-0812">Transmembrane</keyword>
<keyword evidence="6 7" id="KW-0472">Membrane</keyword>
<accession>A0ABN6XXZ9</accession>
<dbReference type="Proteomes" id="UP001321486">
    <property type="component" value="Chromosome"/>
</dbReference>
<dbReference type="RefSeq" id="WP_286346684.1">
    <property type="nucleotide sequence ID" value="NZ_AP027732.1"/>
</dbReference>
<protein>
    <submittedName>
        <fullName evidence="9">ABC transporter permease</fullName>
    </submittedName>
</protein>
<dbReference type="PANTHER" id="PTHR43744">
    <property type="entry name" value="ABC TRANSPORTER PERMEASE PROTEIN MG189-RELATED-RELATED"/>
    <property type="match status" value="1"/>
</dbReference>
<dbReference type="PROSITE" id="PS50928">
    <property type="entry name" value="ABC_TM1"/>
    <property type="match status" value="1"/>
</dbReference>
<evidence type="ECO:0000256" key="1">
    <source>
        <dbReference type="ARBA" id="ARBA00004651"/>
    </source>
</evidence>
<reference evidence="10" key="1">
    <citation type="journal article" date="2019" name="Int. J. Syst. Evol. Microbiol.">
        <title>The Global Catalogue of Microorganisms (GCM) 10K type strain sequencing project: providing services to taxonomists for standard genome sequencing and annotation.</title>
        <authorList>
            <consortium name="The Broad Institute Genomics Platform"/>
            <consortium name="The Broad Institute Genome Sequencing Center for Infectious Disease"/>
            <person name="Wu L."/>
            <person name="Ma J."/>
        </authorList>
    </citation>
    <scope>NUCLEOTIDE SEQUENCE [LARGE SCALE GENOMIC DNA]</scope>
    <source>
        <strain evidence="10">NBRC 108728</strain>
    </source>
</reference>
<dbReference type="CDD" id="cd06261">
    <property type="entry name" value="TM_PBP2"/>
    <property type="match status" value="1"/>
</dbReference>